<dbReference type="GO" id="GO:0005737">
    <property type="term" value="C:cytoplasm"/>
    <property type="evidence" value="ECO:0007669"/>
    <property type="project" value="UniProtKB-ARBA"/>
</dbReference>
<dbReference type="GO" id="GO:0016887">
    <property type="term" value="F:ATP hydrolysis activity"/>
    <property type="evidence" value="ECO:0007669"/>
    <property type="project" value="InterPro"/>
</dbReference>
<dbReference type="GO" id="GO:0015421">
    <property type="term" value="F:ABC-type oligopeptide transporter activity"/>
    <property type="evidence" value="ECO:0007669"/>
    <property type="project" value="TreeGrafter"/>
</dbReference>
<feature type="domain" description="ABC transporter" evidence="8">
    <location>
        <begin position="3"/>
        <end position="205"/>
    </location>
</feature>
<dbReference type="InterPro" id="IPR003439">
    <property type="entry name" value="ABC_transporter-like_ATP-bd"/>
</dbReference>
<proteinExistence type="predicted"/>
<evidence type="ECO:0000256" key="4">
    <source>
        <dbReference type="ARBA" id="ARBA00022741"/>
    </source>
</evidence>
<evidence type="ECO:0000256" key="1">
    <source>
        <dbReference type="ARBA" id="ARBA00004141"/>
    </source>
</evidence>
<dbReference type="PROSITE" id="PS50893">
    <property type="entry name" value="ABC_TRANSPORTER_2"/>
    <property type="match status" value="1"/>
</dbReference>
<dbReference type="SMART" id="SM00382">
    <property type="entry name" value="AAA"/>
    <property type="match status" value="1"/>
</dbReference>
<evidence type="ECO:0000313" key="10">
    <source>
        <dbReference type="Proteomes" id="UP000748308"/>
    </source>
</evidence>
<dbReference type="SUPFAM" id="SSF52540">
    <property type="entry name" value="P-loop containing nucleoside triphosphate hydrolases"/>
    <property type="match status" value="1"/>
</dbReference>
<keyword evidence="4" id="KW-0547">Nucleotide-binding</keyword>
<accession>A0A938BN67</accession>
<dbReference type="Pfam" id="PF00005">
    <property type="entry name" value="ABC_tran"/>
    <property type="match status" value="1"/>
</dbReference>
<dbReference type="PANTHER" id="PTHR43394:SF1">
    <property type="entry name" value="ATP-BINDING CASSETTE SUB-FAMILY B MEMBER 10, MITOCHONDRIAL"/>
    <property type="match status" value="1"/>
</dbReference>
<evidence type="ECO:0000256" key="7">
    <source>
        <dbReference type="ARBA" id="ARBA00023136"/>
    </source>
</evidence>
<keyword evidence="3" id="KW-0812">Transmembrane</keyword>
<name>A0A938BN67_UNCEI</name>
<dbReference type="GO" id="GO:0005524">
    <property type="term" value="F:ATP binding"/>
    <property type="evidence" value="ECO:0007669"/>
    <property type="project" value="UniProtKB-KW"/>
</dbReference>
<comment type="subcellular location">
    <subcellularLocation>
        <location evidence="1">Membrane</location>
        <topology evidence="1">Multi-pass membrane protein</topology>
    </subcellularLocation>
</comment>
<dbReference type="Proteomes" id="UP000748308">
    <property type="component" value="Unassembled WGS sequence"/>
</dbReference>
<evidence type="ECO:0000313" key="9">
    <source>
        <dbReference type="EMBL" id="MBM3318689.1"/>
    </source>
</evidence>
<reference evidence="9" key="1">
    <citation type="submission" date="2019-03" db="EMBL/GenBank/DDBJ databases">
        <title>Lake Tanganyika Metagenome-Assembled Genomes (MAGs).</title>
        <authorList>
            <person name="Tran P."/>
        </authorList>
    </citation>
    <scope>NUCLEOTIDE SEQUENCE</scope>
    <source>
        <strain evidence="9">M_DeepCast_400m_m2_100</strain>
    </source>
</reference>
<evidence type="ECO:0000259" key="8">
    <source>
        <dbReference type="PROSITE" id="PS50893"/>
    </source>
</evidence>
<comment type="caution">
    <text evidence="9">The sequence shown here is derived from an EMBL/GenBank/DDBJ whole genome shotgun (WGS) entry which is preliminary data.</text>
</comment>
<dbReference type="InterPro" id="IPR027417">
    <property type="entry name" value="P-loop_NTPase"/>
</dbReference>
<dbReference type="PANTHER" id="PTHR43394">
    <property type="entry name" value="ATP-DEPENDENT PERMEASE MDL1, MITOCHONDRIAL"/>
    <property type="match status" value="1"/>
</dbReference>
<evidence type="ECO:0000256" key="6">
    <source>
        <dbReference type="ARBA" id="ARBA00022989"/>
    </source>
</evidence>
<dbReference type="InterPro" id="IPR003593">
    <property type="entry name" value="AAA+_ATPase"/>
</dbReference>
<evidence type="ECO:0000256" key="2">
    <source>
        <dbReference type="ARBA" id="ARBA00022448"/>
    </source>
</evidence>
<dbReference type="Gene3D" id="3.40.50.300">
    <property type="entry name" value="P-loop containing nucleotide triphosphate hydrolases"/>
    <property type="match status" value="1"/>
</dbReference>
<organism evidence="9 10">
    <name type="scientific">Eiseniibacteriota bacterium</name>
    <dbReference type="NCBI Taxonomy" id="2212470"/>
    <lineage>
        <taxon>Bacteria</taxon>
        <taxon>Candidatus Eiseniibacteriota</taxon>
    </lineage>
</organism>
<keyword evidence="2" id="KW-0813">Transport</keyword>
<gene>
    <name evidence="9" type="ORF">FJY75_12635</name>
</gene>
<dbReference type="EMBL" id="VGIY01000446">
    <property type="protein sequence ID" value="MBM3318689.1"/>
    <property type="molecule type" value="Genomic_DNA"/>
</dbReference>
<evidence type="ECO:0000256" key="5">
    <source>
        <dbReference type="ARBA" id="ARBA00022840"/>
    </source>
</evidence>
<dbReference type="InterPro" id="IPR039421">
    <property type="entry name" value="Type_1_exporter"/>
</dbReference>
<keyword evidence="6" id="KW-1133">Transmembrane helix</keyword>
<dbReference type="AlphaFoldDB" id="A0A938BN67"/>
<keyword evidence="5 9" id="KW-0067">ATP-binding</keyword>
<dbReference type="GO" id="GO:0016020">
    <property type="term" value="C:membrane"/>
    <property type="evidence" value="ECO:0007669"/>
    <property type="project" value="UniProtKB-SubCell"/>
</dbReference>
<dbReference type="FunFam" id="3.40.50.300:FF:000604">
    <property type="entry name" value="ABC transporter B family member 28"/>
    <property type="match status" value="1"/>
</dbReference>
<keyword evidence="7" id="KW-0472">Membrane</keyword>
<sequence>ALVGLSGGGKTTVTNLLLRFYEPTEGRITLDGVDIRDYRQQAWRARIGLVLQDIHLFPGTLGENLKVLRDDIPDEALSRALRIVQGEELLQRLPAGYATELAEGGGNLSMGERQLLCFARAVVENPDILVLDEATSAVDPVTESRLQRALGALLEGRTSVIVAHRLATVTGADRILVMHQGRLVEQGSHAELYERGGIYRDLFDLQFAAQVTA</sequence>
<evidence type="ECO:0000256" key="3">
    <source>
        <dbReference type="ARBA" id="ARBA00022692"/>
    </source>
</evidence>
<protein>
    <submittedName>
        <fullName evidence="9">ATP-binding cassette domain-containing protein</fullName>
    </submittedName>
</protein>
<feature type="non-terminal residue" evidence="9">
    <location>
        <position position="1"/>
    </location>
</feature>